<evidence type="ECO:0000313" key="2">
    <source>
        <dbReference type="Proteomes" id="UP000507222"/>
    </source>
</evidence>
<evidence type="ECO:0000313" key="1">
    <source>
        <dbReference type="EMBL" id="CAB4289871.1"/>
    </source>
</evidence>
<dbReference type="AlphaFoldDB" id="A0A6J5VPA4"/>
<proteinExistence type="predicted"/>
<protein>
    <submittedName>
        <fullName evidence="1">Uncharacterized protein</fullName>
    </submittedName>
</protein>
<organism evidence="1 2">
    <name type="scientific">Prunus armeniaca</name>
    <name type="common">Apricot</name>
    <name type="synonym">Armeniaca vulgaris</name>
    <dbReference type="NCBI Taxonomy" id="36596"/>
    <lineage>
        <taxon>Eukaryota</taxon>
        <taxon>Viridiplantae</taxon>
        <taxon>Streptophyta</taxon>
        <taxon>Embryophyta</taxon>
        <taxon>Tracheophyta</taxon>
        <taxon>Spermatophyta</taxon>
        <taxon>Magnoliopsida</taxon>
        <taxon>eudicotyledons</taxon>
        <taxon>Gunneridae</taxon>
        <taxon>Pentapetalae</taxon>
        <taxon>rosids</taxon>
        <taxon>fabids</taxon>
        <taxon>Rosales</taxon>
        <taxon>Rosaceae</taxon>
        <taxon>Amygdaloideae</taxon>
        <taxon>Amygdaleae</taxon>
        <taxon>Prunus</taxon>
    </lineage>
</organism>
<reference evidence="1 2" key="1">
    <citation type="submission" date="2020-05" db="EMBL/GenBank/DDBJ databases">
        <authorList>
            <person name="Campoy J."/>
            <person name="Schneeberger K."/>
            <person name="Spophaly S."/>
        </authorList>
    </citation>
    <scope>NUCLEOTIDE SEQUENCE [LARGE SCALE GENOMIC DNA]</scope>
    <source>
        <strain evidence="1">PruArmRojPasFocal</strain>
    </source>
</reference>
<dbReference type="EMBL" id="CAEKDK010000008">
    <property type="protein sequence ID" value="CAB4289871.1"/>
    <property type="molecule type" value="Genomic_DNA"/>
</dbReference>
<gene>
    <name evidence="1" type="ORF">CURHAP_LOCUS49508</name>
</gene>
<accession>A0A6J5VPA4</accession>
<dbReference type="Proteomes" id="UP000507222">
    <property type="component" value="Unassembled WGS sequence"/>
</dbReference>
<name>A0A6J5VPA4_PRUAR</name>
<sequence length="91" mass="10331">MSDTNIEAEKKATVKDPLRRLYDFWAERAAEHRSTANLLEFLHEGLEDDALESQNFVRSNRARTSGQDGGAFETIQGLLRLGTHRDARIES</sequence>